<name>A0A1N7MM62_9GAMM</name>
<dbReference type="InterPro" id="IPR038917">
    <property type="entry name" value="Malonyl_CoA_deC"/>
</dbReference>
<dbReference type="Gene3D" id="1.20.140.90">
    <property type="entry name" value="Malonyl-CoA decarboxylase, oligemerization domain"/>
    <property type="match status" value="1"/>
</dbReference>
<accession>A0A1N7MM62</accession>
<gene>
    <name evidence="3" type="ORF">SAMN05421760_106188</name>
</gene>
<dbReference type="InterPro" id="IPR038351">
    <property type="entry name" value="MCD_N_sf"/>
</dbReference>
<feature type="domain" description="Malonyl-CoA decarboxylase N-terminal" evidence="2">
    <location>
        <begin position="95"/>
        <end position="181"/>
    </location>
</feature>
<sequence length="475" mass="53185">MESTSNSGFLERTLSHLRLAWRDVTDNRTTLEQLNLSATLSSDDEVILREWIDHCLADKGGEVAARARAATLGKSYLELNPTGQQRFLSILALHYDTNAADVEQHIALWQASSDDNRAEAARQLRKVLEPPRTKLLTLFNELPEGIKFLVDMRAQILTLKNQHPELKPLEADLKRLLISWFDIGLLQLEQINWNSSAELLEKLIAYEAVHAIKSWDDLKNRLDSDRRCFAFFHPNMPNEPLIFVEVALVKGLSDNVQTLLDEAAPVGDINHADTAIFYSISNAQRGLAGISFGNFLIKRVVTKLQHDFPHVKQFATLSPIPGLMRWIHQQSPTELEQLPGGKILLSKGLLSQAPLSQTQPPHTQLQPLTLTLAQRDDSYLRAELSKLAAYYLAKAERAGGTTADSVTHFHLSNGAQIAQLNWMADTSNNGLSQSAGFMVNYLYDLPHIEERSQAYSSEGIRHLSASIKTLLNHKP</sequence>
<proteinExistence type="predicted"/>
<dbReference type="Pfam" id="PF17408">
    <property type="entry name" value="MCD_N"/>
    <property type="match status" value="1"/>
</dbReference>
<dbReference type="GO" id="GO:0006633">
    <property type="term" value="P:fatty acid biosynthetic process"/>
    <property type="evidence" value="ECO:0007669"/>
    <property type="project" value="InterPro"/>
</dbReference>
<dbReference type="RefSeq" id="WP_054340439.1">
    <property type="nucleotide sequence ID" value="NZ_FTOE01000006.1"/>
</dbReference>
<dbReference type="STRING" id="619304.SAMN05421760_106188"/>
<dbReference type="GO" id="GO:0050080">
    <property type="term" value="F:malonyl-CoA decarboxylase activity"/>
    <property type="evidence" value="ECO:0007669"/>
    <property type="project" value="InterPro"/>
</dbReference>
<dbReference type="OrthoDB" id="5292736at2"/>
<keyword evidence="4" id="KW-1185">Reference proteome</keyword>
<dbReference type="EMBL" id="FTOE01000006">
    <property type="protein sequence ID" value="SIS87183.1"/>
    <property type="molecule type" value="Genomic_DNA"/>
</dbReference>
<evidence type="ECO:0000259" key="1">
    <source>
        <dbReference type="Pfam" id="PF05292"/>
    </source>
</evidence>
<dbReference type="InterPro" id="IPR042303">
    <property type="entry name" value="Malonyl_CoA_deC_C_sf"/>
</dbReference>
<dbReference type="InterPro" id="IPR035372">
    <property type="entry name" value="MCD_N"/>
</dbReference>
<evidence type="ECO:0000259" key="2">
    <source>
        <dbReference type="Pfam" id="PF17408"/>
    </source>
</evidence>
<dbReference type="AlphaFoldDB" id="A0A1N7MM62"/>
<dbReference type="Gene3D" id="3.40.630.150">
    <property type="entry name" value="Malonyl-CoA decarboxylase, catalytic domain"/>
    <property type="match status" value="1"/>
</dbReference>
<dbReference type="Proteomes" id="UP000185999">
    <property type="component" value="Unassembled WGS sequence"/>
</dbReference>
<dbReference type="PANTHER" id="PTHR28641">
    <property type="match status" value="1"/>
</dbReference>
<protein>
    <submittedName>
        <fullName evidence="3">Malonyl-CoA decarboxylase</fullName>
    </submittedName>
</protein>
<feature type="domain" description="Malonyl-CoA decarboxylase C-terminal" evidence="1">
    <location>
        <begin position="184"/>
        <end position="444"/>
    </location>
</feature>
<evidence type="ECO:0000313" key="3">
    <source>
        <dbReference type="EMBL" id="SIS87183.1"/>
    </source>
</evidence>
<dbReference type="InterPro" id="IPR007956">
    <property type="entry name" value="Malonyl_CoA_deC_C"/>
</dbReference>
<dbReference type="PANTHER" id="PTHR28641:SF1">
    <property type="entry name" value="MALONYL-COA DECARBOXYLASE, MITOCHONDRIAL"/>
    <property type="match status" value="1"/>
</dbReference>
<organism evidence="3 4">
    <name type="scientific">Neptunomonas antarctica</name>
    <dbReference type="NCBI Taxonomy" id="619304"/>
    <lineage>
        <taxon>Bacteria</taxon>
        <taxon>Pseudomonadati</taxon>
        <taxon>Pseudomonadota</taxon>
        <taxon>Gammaproteobacteria</taxon>
        <taxon>Oceanospirillales</taxon>
        <taxon>Oceanospirillaceae</taxon>
        <taxon>Neptunomonas</taxon>
    </lineage>
</organism>
<evidence type="ECO:0000313" key="4">
    <source>
        <dbReference type="Proteomes" id="UP000185999"/>
    </source>
</evidence>
<reference evidence="4" key="1">
    <citation type="submission" date="2017-01" db="EMBL/GenBank/DDBJ databases">
        <authorList>
            <person name="Varghese N."/>
            <person name="Submissions S."/>
        </authorList>
    </citation>
    <scope>NUCLEOTIDE SEQUENCE [LARGE SCALE GENOMIC DNA]</scope>
    <source>
        <strain evidence="4">DSM 22306</strain>
    </source>
</reference>
<dbReference type="Pfam" id="PF05292">
    <property type="entry name" value="MCD"/>
    <property type="match status" value="1"/>
</dbReference>